<comment type="caution">
    <text evidence="3">The sequence shown here is derived from an EMBL/GenBank/DDBJ whole genome shotgun (WGS) entry which is preliminary data.</text>
</comment>
<gene>
    <name evidence="3" type="ORF">F0A16_03385</name>
</gene>
<keyword evidence="1" id="KW-0812">Transmembrane</keyword>
<name>A0A640WJS9_9GAMM</name>
<dbReference type="EMBL" id="VTPX01000001">
    <property type="protein sequence ID" value="KAA0020837.1"/>
    <property type="molecule type" value="Genomic_DNA"/>
</dbReference>
<keyword evidence="4" id="KW-1185">Reference proteome</keyword>
<dbReference type="Pfam" id="PF20455">
    <property type="entry name" value="DUF6708"/>
    <property type="match status" value="1"/>
</dbReference>
<reference evidence="3 4" key="1">
    <citation type="submission" date="2019-08" db="EMBL/GenBank/DDBJ databases">
        <title>Bioinformatics analysis of the strain L3 and L5.</title>
        <authorList>
            <person name="Li X."/>
        </authorList>
    </citation>
    <scope>NUCLEOTIDE SEQUENCE [LARGE SCALE GENOMIC DNA]</scope>
    <source>
        <strain evidence="3 4">L3</strain>
    </source>
</reference>
<protein>
    <recommendedName>
        <fullName evidence="2">DUF6708 domain-containing protein</fullName>
    </recommendedName>
</protein>
<keyword evidence="1" id="KW-1133">Transmembrane helix</keyword>
<evidence type="ECO:0000259" key="2">
    <source>
        <dbReference type="Pfam" id="PF20455"/>
    </source>
</evidence>
<sequence length="203" mass="23948">MSAAGLVYVAHYFFGLSHDWFHYRHGAIRFNFKERKVHAFFSPKLGGPRTYDWDDVVAYIDAFHGKGGHGNPVHYTLKLYACDPLHKKYYDMLEPGSEIIKYEDCLAWWEYVRRFMEEGPDSVPEPDWYLSDRLSLKESFLRWFPLREMKRDKARGLSIRKSKILMVLMPPLLTLFSLGLFVSMLTSRRVKWPEDIRKACGDI</sequence>
<dbReference type="InterPro" id="IPR046554">
    <property type="entry name" value="DUF6708"/>
</dbReference>
<feature type="domain" description="DUF6708" evidence="2">
    <location>
        <begin position="11"/>
        <end position="200"/>
    </location>
</feature>
<organism evidence="3 4">
    <name type="scientific">Salinicola corii</name>
    <dbReference type="NCBI Taxonomy" id="2606937"/>
    <lineage>
        <taxon>Bacteria</taxon>
        <taxon>Pseudomonadati</taxon>
        <taxon>Pseudomonadota</taxon>
        <taxon>Gammaproteobacteria</taxon>
        <taxon>Oceanospirillales</taxon>
        <taxon>Halomonadaceae</taxon>
        <taxon>Salinicola</taxon>
    </lineage>
</organism>
<keyword evidence="1" id="KW-0472">Membrane</keyword>
<accession>A0A640WJS9</accession>
<feature type="transmembrane region" description="Helical" evidence="1">
    <location>
        <begin position="164"/>
        <end position="185"/>
    </location>
</feature>
<dbReference type="Proteomes" id="UP000466024">
    <property type="component" value="Unassembled WGS sequence"/>
</dbReference>
<evidence type="ECO:0000256" key="1">
    <source>
        <dbReference type="SAM" id="Phobius"/>
    </source>
</evidence>
<dbReference type="RefSeq" id="WP_187775887.1">
    <property type="nucleotide sequence ID" value="NZ_VTPX01000001.1"/>
</dbReference>
<proteinExistence type="predicted"/>
<dbReference type="AlphaFoldDB" id="A0A640WJS9"/>
<evidence type="ECO:0000313" key="4">
    <source>
        <dbReference type="Proteomes" id="UP000466024"/>
    </source>
</evidence>
<evidence type="ECO:0000313" key="3">
    <source>
        <dbReference type="EMBL" id="KAA0020837.1"/>
    </source>
</evidence>